<dbReference type="eggNOG" id="COG5512">
    <property type="taxonomic scope" value="Bacteria"/>
</dbReference>
<comment type="caution">
    <text evidence="1">The sequence shown here is derived from an EMBL/GenBank/DDBJ whole genome shotgun (WGS) entry which is preliminary data.</text>
</comment>
<dbReference type="PANTHER" id="PTHR36456:SF1">
    <property type="entry name" value="UPF0232 PROTEIN SCO3875"/>
    <property type="match status" value="1"/>
</dbReference>
<name>U7UHA5_9FIRM</name>
<dbReference type="PATRIC" id="fig|1111454.3.peg.1533"/>
<dbReference type="RefSeq" id="WP_023054024.1">
    <property type="nucleotide sequence ID" value="NZ_AWXA01000041.1"/>
</dbReference>
<reference evidence="1 2" key="1">
    <citation type="submission" date="2013-09" db="EMBL/GenBank/DDBJ databases">
        <authorList>
            <person name="Durkin A.S."/>
            <person name="Haft D.R."/>
            <person name="McCorrison J."/>
            <person name="Torralba M."/>
            <person name="Gillis M."/>
            <person name="Haft D.H."/>
            <person name="Methe B."/>
            <person name="Sutton G."/>
            <person name="Nelson K.E."/>
        </authorList>
    </citation>
    <scope>NUCLEOTIDE SEQUENCE [LARGE SCALE GENOMIC DNA]</scope>
    <source>
        <strain evidence="1 2">BV3C16-1</strain>
    </source>
</reference>
<keyword evidence="2" id="KW-1185">Reference proteome</keyword>
<dbReference type="EMBL" id="AWXA01000041">
    <property type="protein sequence ID" value="ERT58725.1"/>
    <property type="molecule type" value="Genomic_DNA"/>
</dbReference>
<dbReference type="STRING" id="1111454.HMPREF1250_1865"/>
<evidence type="ECO:0000313" key="2">
    <source>
        <dbReference type="Proteomes" id="UP000017090"/>
    </source>
</evidence>
<proteinExistence type="predicted"/>
<dbReference type="Proteomes" id="UP000017090">
    <property type="component" value="Unassembled WGS sequence"/>
</dbReference>
<protein>
    <submittedName>
        <fullName evidence="1">PF05258 family protein</fullName>
    </submittedName>
</protein>
<gene>
    <name evidence="1" type="ORF">HMPREF1250_1865</name>
</gene>
<organism evidence="1 2">
    <name type="scientific">Megasphaera vaginalis</name>
    <name type="common">ex Srinivasan et al. 2021</name>
    <dbReference type="NCBI Taxonomy" id="1111454"/>
    <lineage>
        <taxon>Bacteria</taxon>
        <taxon>Bacillati</taxon>
        <taxon>Bacillota</taxon>
        <taxon>Negativicutes</taxon>
        <taxon>Veillonellales</taxon>
        <taxon>Veillonellaceae</taxon>
        <taxon>Megasphaera</taxon>
    </lineage>
</organism>
<dbReference type="InterPro" id="IPR007922">
    <property type="entry name" value="DciA-like"/>
</dbReference>
<dbReference type="AlphaFoldDB" id="U7UHA5"/>
<dbReference type="Pfam" id="PF05258">
    <property type="entry name" value="DciA"/>
    <property type="match status" value="1"/>
</dbReference>
<sequence>MTEKKNVLKPAGLSIPAVLSAHHLLLPYRLQQAKANWAEIMGEPIAKYSYICGFQDTTVTVAVLNSVWMNQLFMFKESILIKLNEFIGEAYLQDVSFRKSGKKPKKIVYEWKDGEAEAYIPKGTLKNIALDATLFDKIEKETAVAERGIRDKIIRLRCLQERRKILYGNAGFKKCRSCGRWIENGEERCRFCKAEEKRKQQVAIRSLLEDMPWLKWDDIKKGDFFSPCKVFEENYNTVRRNMIYQLIDKVYHGYDREDEDLVLALLITQKEPAALSVSFIQNLVAKYRRKEDVSSYRRQSND</sequence>
<dbReference type="PANTHER" id="PTHR36456">
    <property type="entry name" value="UPF0232 PROTEIN SCO3875"/>
    <property type="match status" value="1"/>
</dbReference>
<accession>U7UHA5</accession>
<evidence type="ECO:0000313" key="1">
    <source>
        <dbReference type="EMBL" id="ERT58725.1"/>
    </source>
</evidence>